<gene>
    <name evidence="2" type="ORF">Csa_1G169980</name>
</gene>
<evidence type="ECO:0000256" key="1">
    <source>
        <dbReference type="SAM" id="MobiDB-lite"/>
    </source>
</evidence>
<accession>A0A0A0LVK0</accession>
<evidence type="ECO:0000313" key="2">
    <source>
        <dbReference type="EMBL" id="KGN64974.1"/>
    </source>
</evidence>
<feature type="region of interest" description="Disordered" evidence="1">
    <location>
        <begin position="68"/>
        <end position="103"/>
    </location>
</feature>
<evidence type="ECO:0000313" key="3">
    <source>
        <dbReference type="Proteomes" id="UP000029981"/>
    </source>
</evidence>
<sequence length="103" mass="11466">MTPYPPPLYQLNNPHLSLAKPAKTLSHFQLKTFFTHLHQLTPSCLNHPFSPNQRSPCLTISSKIQLPHPSSTMNTSLTHTGLHPNPIIANLTPPNTKPHKVLP</sequence>
<reference evidence="2 3" key="4">
    <citation type="journal article" date="2011" name="BMC Genomics">
        <title>RNA-Seq improves annotation of protein-coding genes in the cucumber genome.</title>
        <authorList>
            <person name="Li Z."/>
            <person name="Zhang Z."/>
            <person name="Yan P."/>
            <person name="Huang S."/>
            <person name="Fei Z."/>
            <person name="Lin K."/>
        </authorList>
    </citation>
    <scope>NUCLEOTIDE SEQUENCE [LARGE SCALE GENOMIC DNA]</scope>
    <source>
        <strain evidence="3">cv. 9930</strain>
    </source>
</reference>
<keyword evidence="3" id="KW-1185">Reference proteome</keyword>
<protein>
    <submittedName>
        <fullName evidence="2">Uncharacterized protein</fullName>
    </submittedName>
</protein>
<feature type="compositionally biased region" description="Polar residues" evidence="1">
    <location>
        <begin position="68"/>
        <end position="79"/>
    </location>
</feature>
<dbReference type="Proteomes" id="UP000029981">
    <property type="component" value="Chromosome 1"/>
</dbReference>
<proteinExistence type="predicted"/>
<dbReference type="EMBL" id="CM002922">
    <property type="protein sequence ID" value="KGN64974.1"/>
    <property type="molecule type" value="Genomic_DNA"/>
</dbReference>
<organism evidence="2 3">
    <name type="scientific">Cucumis sativus</name>
    <name type="common">Cucumber</name>
    <dbReference type="NCBI Taxonomy" id="3659"/>
    <lineage>
        <taxon>Eukaryota</taxon>
        <taxon>Viridiplantae</taxon>
        <taxon>Streptophyta</taxon>
        <taxon>Embryophyta</taxon>
        <taxon>Tracheophyta</taxon>
        <taxon>Spermatophyta</taxon>
        <taxon>Magnoliopsida</taxon>
        <taxon>eudicotyledons</taxon>
        <taxon>Gunneridae</taxon>
        <taxon>Pentapetalae</taxon>
        <taxon>rosids</taxon>
        <taxon>fabids</taxon>
        <taxon>Cucurbitales</taxon>
        <taxon>Cucurbitaceae</taxon>
        <taxon>Benincaseae</taxon>
        <taxon>Cucumis</taxon>
    </lineage>
</organism>
<reference evidence="2 3" key="2">
    <citation type="journal article" date="2009" name="PLoS ONE">
        <title>An integrated genetic and cytogenetic map of the cucumber genome.</title>
        <authorList>
            <person name="Ren Y."/>
            <person name="Zhang Z."/>
            <person name="Liu J."/>
            <person name="Staub J.E."/>
            <person name="Han Y."/>
            <person name="Cheng Z."/>
            <person name="Li X."/>
            <person name="Lu J."/>
            <person name="Miao H."/>
            <person name="Kang H."/>
            <person name="Xie B."/>
            <person name="Gu X."/>
            <person name="Wang X."/>
            <person name="Du Y."/>
            <person name="Jin W."/>
            <person name="Huang S."/>
        </authorList>
    </citation>
    <scope>NUCLEOTIDE SEQUENCE [LARGE SCALE GENOMIC DNA]</scope>
    <source>
        <strain evidence="3">cv. 9930</strain>
    </source>
</reference>
<dbReference type="Gramene" id="KGN64974">
    <property type="protein sequence ID" value="KGN64974"/>
    <property type="gene ID" value="Csa_1G169980"/>
</dbReference>
<name>A0A0A0LVK0_CUCSA</name>
<reference evidence="2 3" key="3">
    <citation type="journal article" date="2010" name="BMC Genomics">
        <title>Transcriptome sequencing and comparative analysis of cucumber flowers with different sex types.</title>
        <authorList>
            <person name="Guo S."/>
            <person name="Zheng Y."/>
            <person name="Joung J.G."/>
            <person name="Liu S."/>
            <person name="Zhang Z."/>
            <person name="Crasta O.R."/>
            <person name="Sobral B.W."/>
            <person name="Xu Y."/>
            <person name="Huang S."/>
            <person name="Fei Z."/>
        </authorList>
    </citation>
    <scope>NUCLEOTIDE SEQUENCE [LARGE SCALE GENOMIC DNA]</scope>
    <source>
        <strain evidence="3">cv. 9930</strain>
    </source>
</reference>
<dbReference type="AlphaFoldDB" id="A0A0A0LVK0"/>
<reference evidence="2 3" key="1">
    <citation type="journal article" date="2009" name="Nat. Genet.">
        <title>The genome of the cucumber, Cucumis sativus L.</title>
        <authorList>
            <person name="Huang S."/>
            <person name="Li R."/>
            <person name="Zhang Z."/>
            <person name="Li L."/>
            <person name="Gu X."/>
            <person name="Fan W."/>
            <person name="Lucas W.J."/>
            <person name="Wang X."/>
            <person name="Xie B."/>
            <person name="Ni P."/>
            <person name="Ren Y."/>
            <person name="Zhu H."/>
            <person name="Li J."/>
            <person name="Lin K."/>
            <person name="Jin W."/>
            <person name="Fei Z."/>
            <person name="Li G."/>
            <person name="Staub J."/>
            <person name="Kilian A."/>
            <person name="van der Vossen E.A."/>
            <person name="Wu Y."/>
            <person name="Guo J."/>
            <person name="He J."/>
            <person name="Jia Z."/>
            <person name="Ren Y."/>
            <person name="Tian G."/>
            <person name="Lu Y."/>
            <person name="Ruan J."/>
            <person name="Qian W."/>
            <person name="Wang M."/>
            <person name="Huang Q."/>
            <person name="Li B."/>
            <person name="Xuan Z."/>
            <person name="Cao J."/>
            <person name="Asan"/>
            <person name="Wu Z."/>
            <person name="Zhang J."/>
            <person name="Cai Q."/>
            <person name="Bai Y."/>
            <person name="Zhao B."/>
            <person name="Han Y."/>
            <person name="Li Y."/>
            <person name="Li X."/>
            <person name="Wang S."/>
            <person name="Shi Q."/>
            <person name="Liu S."/>
            <person name="Cho W.K."/>
            <person name="Kim J.Y."/>
            <person name="Xu Y."/>
            <person name="Heller-Uszynska K."/>
            <person name="Miao H."/>
            <person name="Cheng Z."/>
            <person name="Zhang S."/>
            <person name="Wu J."/>
            <person name="Yang Y."/>
            <person name="Kang H."/>
            <person name="Li M."/>
            <person name="Liang H."/>
            <person name="Ren X."/>
            <person name="Shi Z."/>
            <person name="Wen M."/>
            <person name="Jian M."/>
            <person name="Yang H."/>
            <person name="Zhang G."/>
            <person name="Yang Z."/>
            <person name="Chen R."/>
            <person name="Liu S."/>
            <person name="Li J."/>
            <person name="Ma L."/>
            <person name="Liu H."/>
            <person name="Zhou Y."/>
            <person name="Zhao J."/>
            <person name="Fang X."/>
            <person name="Li G."/>
            <person name="Fang L."/>
            <person name="Li Y."/>
            <person name="Liu D."/>
            <person name="Zheng H."/>
            <person name="Zhang Y."/>
            <person name="Qin N."/>
            <person name="Li Z."/>
            <person name="Yang G."/>
            <person name="Yang S."/>
            <person name="Bolund L."/>
            <person name="Kristiansen K."/>
            <person name="Zheng H."/>
            <person name="Li S."/>
            <person name="Zhang X."/>
            <person name="Yang H."/>
            <person name="Wang J."/>
            <person name="Sun R."/>
            <person name="Zhang B."/>
            <person name="Jiang S."/>
            <person name="Wang J."/>
            <person name="Du Y."/>
            <person name="Li S."/>
        </authorList>
    </citation>
    <scope>NUCLEOTIDE SEQUENCE [LARGE SCALE GENOMIC DNA]</scope>
    <source>
        <strain evidence="3">cv. 9930</strain>
    </source>
</reference>